<organism>
    <name type="scientific">Branchiostoma floridae</name>
    <name type="common">Florida lancelet</name>
    <name type="synonym">Amphioxus</name>
    <dbReference type="NCBI Taxonomy" id="7739"/>
    <lineage>
        <taxon>Eukaryota</taxon>
        <taxon>Metazoa</taxon>
        <taxon>Chordata</taxon>
        <taxon>Cephalochordata</taxon>
        <taxon>Leptocardii</taxon>
        <taxon>Amphioxiformes</taxon>
        <taxon>Branchiostomatidae</taxon>
        <taxon>Branchiostoma</taxon>
    </lineage>
</organism>
<dbReference type="InParanoid" id="C3ZGE8"/>
<proteinExistence type="predicted"/>
<name>C3ZGE8_BRAFL</name>
<gene>
    <name evidence="1" type="ORF">BRAFLDRAFT_67242</name>
</gene>
<dbReference type="AlphaFoldDB" id="C3ZGE8"/>
<evidence type="ECO:0000313" key="1">
    <source>
        <dbReference type="EMBL" id="EEN48392.1"/>
    </source>
</evidence>
<protein>
    <submittedName>
        <fullName evidence="1">Uncharacterized protein</fullName>
    </submittedName>
</protein>
<dbReference type="EMBL" id="GG666617">
    <property type="protein sequence ID" value="EEN48392.1"/>
    <property type="molecule type" value="Genomic_DNA"/>
</dbReference>
<accession>C3ZGE8</accession>
<sequence>MERRKNEHVDRDYTSIIRRQSAKNPRAVEGHKVLKPKTNSFKMLMSSVEANALLYYLEKAPSKSVDWEHHVFRVLSAQEHNGIPFHRKASKESGKLVHGFQQKARKYTRSSEGKLLRGGKLVPIEEEFQKVMKALHDQAGHPGSKKVKQEAPSKSVDWEHHVFRVLSAQEHNGIPFHRKASKESGKLVHGFQQRARKYTRSSEGKLLRGGKLVPIEEEFQKVMKALHDQAGHPGSKKVKQEPEEYRVMVLLPEALAAIYQQHKCTATLEEARECVRRAGVQDPVTCSISRRSIV</sequence>
<reference evidence="1" key="1">
    <citation type="journal article" date="2008" name="Nature">
        <title>The amphioxus genome and the evolution of the chordate karyotype.</title>
        <authorList>
            <consortium name="US DOE Joint Genome Institute (JGI-PGF)"/>
            <person name="Putnam N.H."/>
            <person name="Butts T."/>
            <person name="Ferrier D.E.K."/>
            <person name="Furlong R.F."/>
            <person name="Hellsten U."/>
            <person name="Kawashima T."/>
            <person name="Robinson-Rechavi M."/>
            <person name="Shoguchi E."/>
            <person name="Terry A."/>
            <person name="Yu J.-K."/>
            <person name="Benito-Gutierrez E.L."/>
            <person name="Dubchak I."/>
            <person name="Garcia-Fernandez J."/>
            <person name="Gibson-Brown J.J."/>
            <person name="Grigoriev I.V."/>
            <person name="Horton A.C."/>
            <person name="de Jong P.J."/>
            <person name="Jurka J."/>
            <person name="Kapitonov V.V."/>
            <person name="Kohara Y."/>
            <person name="Kuroki Y."/>
            <person name="Lindquist E."/>
            <person name="Lucas S."/>
            <person name="Osoegawa K."/>
            <person name="Pennacchio L.A."/>
            <person name="Salamov A.A."/>
            <person name="Satou Y."/>
            <person name="Sauka-Spengler T."/>
            <person name="Schmutz J."/>
            <person name="Shin-I T."/>
            <person name="Toyoda A."/>
            <person name="Bronner-Fraser M."/>
            <person name="Fujiyama A."/>
            <person name="Holland L.Z."/>
            <person name="Holland P.W.H."/>
            <person name="Satoh N."/>
            <person name="Rokhsar D.S."/>
        </authorList>
    </citation>
    <scope>NUCLEOTIDE SEQUENCE [LARGE SCALE GENOMIC DNA]</scope>
    <source>
        <strain evidence="1">S238N-H82</strain>
        <tissue evidence="1">Testes</tissue>
    </source>
</reference>